<dbReference type="AlphaFoldDB" id="A0A9W7TQ87"/>
<keyword evidence="9" id="KW-1185">Reference proteome</keyword>
<keyword evidence="6" id="KW-0732">Signal</keyword>
<evidence type="ECO:0000256" key="2">
    <source>
        <dbReference type="ARBA" id="ARBA00006285"/>
    </source>
</evidence>
<evidence type="ECO:0000313" key="9">
    <source>
        <dbReference type="Proteomes" id="UP001059041"/>
    </source>
</evidence>
<dbReference type="CDD" id="cd06565">
    <property type="entry name" value="GH20_GcnA-like"/>
    <property type="match status" value="1"/>
</dbReference>
<reference evidence="8" key="1">
    <citation type="submission" date="2021-02" db="EMBL/GenBank/DDBJ databases">
        <title>Comparative genomics reveals that relaxation of natural selection precedes convergent phenotypic evolution of cavefish.</title>
        <authorList>
            <person name="Peng Z."/>
        </authorList>
    </citation>
    <scope>NUCLEOTIDE SEQUENCE</scope>
    <source>
        <tissue evidence="8">Muscle</tissue>
    </source>
</reference>
<feature type="region of interest" description="Disordered" evidence="5">
    <location>
        <begin position="51"/>
        <end position="76"/>
    </location>
</feature>
<dbReference type="PANTHER" id="PTHR21040:SF5">
    <property type="entry name" value="BETA-N-ACETYLHEXOSAMINIDASE"/>
    <property type="match status" value="1"/>
</dbReference>
<evidence type="ECO:0000256" key="5">
    <source>
        <dbReference type="SAM" id="MobiDB-lite"/>
    </source>
</evidence>
<sequence length="570" mass="65580">MNNMKFMRLIVGCLVVVAMVKFFFSPSHEAHHKNHQVIQGESFWAQHHVRQQNVADHQEDPVNPEPQTDSQNVQKKEEVVAPEVIEAADNTATGPQRIVHLDLKGAPPKVKYLEQIFPLFSTLGANGILLEYEDMFPYEGDLQILRSSNAYSPEEIEEIKSLAKRHHLELIPLVQVFGHLEFVLKHEKFFHLREVASFPNSLNSLAPESMDLVKDMLSQVMQKHPESRWFHIGADEVRGLGESEDSKRWLETHNGDMGKLFLNHVTAVGRFMTAQHPGIRLILWDDMFRKLSPGSIKESELQSLASPMIWDYHAKMDVHEIGNLIHKYEQAGFQTVWFASAFKGASGIDQILTPIDHHFNNHLQWHKVIQSMPEHKSISFQGIVLTGWQRYEHHTVLCELLPVAIPSLAVCLQTLKYGDFNDAAQSDVQRMLGCEVQLKQNNCKGSTYPGADIYEMVKKINSSLGSSIQKIMKSYHIRGSFSPYHRKRNFANPRNLGFFHNSLKLLLDEWDTFLLGFRRSMEEIYYSDTLEEWLEENVNEHIETLHEMVVDVERIIKLNGQPKADHAKMR</sequence>
<feature type="chain" id="PRO_5040757420" description="beta-N-acetylhexosaminidase" evidence="6">
    <location>
        <begin position="23"/>
        <end position="570"/>
    </location>
</feature>
<dbReference type="InterPro" id="IPR038901">
    <property type="entry name" value="HEXDC-like"/>
</dbReference>
<dbReference type="Gene3D" id="3.20.20.80">
    <property type="entry name" value="Glycosidases"/>
    <property type="match status" value="1"/>
</dbReference>
<dbReference type="InterPro" id="IPR015883">
    <property type="entry name" value="Glyco_hydro_20_cat"/>
</dbReference>
<protein>
    <recommendedName>
        <fullName evidence="3">beta-N-acetylhexosaminidase</fullName>
        <ecNumber evidence="3">3.2.1.52</ecNumber>
    </recommendedName>
</protein>
<feature type="signal peptide" evidence="6">
    <location>
        <begin position="1"/>
        <end position="22"/>
    </location>
</feature>
<dbReference type="EC" id="3.2.1.52" evidence="3"/>
<evidence type="ECO:0000256" key="3">
    <source>
        <dbReference type="ARBA" id="ARBA00012663"/>
    </source>
</evidence>
<proteinExistence type="inferred from homology"/>
<evidence type="ECO:0000256" key="4">
    <source>
        <dbReference type="ARBA" id="ARBA00022801"/>
    </source>
</evidence>
<gene>
    <name evidence="8" type="ORF">IRJ41_004426</name>
</gene>
<evidence type="ECO:0000259" key="7">
    <source>
        <dbReference type="Pfam" id="PF00728"/>
    </source>
</evidence>
<dbReference type="Proteomes" id="UP001059041">
    <property type="component" value="Linkage Group LG11"/>
</dbReference>
<comment type="catalytic activity">
    <reaction evidence="1">
        <text>Hydrolysis of terminal non-reducing N-acetyl-D-hexosamine residues in N-acetyl-beta-D-hexosaminides.</text>
        <dbReference type="EC" id="3.2.1.52"/>
    </reaction>
</comment>
<dbReference type="GO" id="GO:0005975">
    <property type="term" value="P:carbohydrate metabolic process"/>
    <property type="evidence" value="ECO:0007669"/>
    <property type="project" value="InterPro"/>
</dbReference>
<feature type="domain" description="Glycoside hydrolase family 20 catalytic" evidence="7">
    <location>
        <begin position="147"/>
        <end position="316"/>
    </location>
</feature>
<evidence type="ECO:0000256" key="1">
    <source>
        <dbReference type="ARBA" id="ARBA00001231"/>
    </source>
</evidence>
<dbReference type="EMBL" id="JAFHDT010000011">
    <property type="protein sequence ID" value="KAI7803245.1"/>
    <property type="molecule type" value="Genomic_DNA"/>
</dbReference>
<dbReference type="OrthoDB" id="10023921at2759"/>
<organism evidence="8 9">
    <name type="scientific">Triplophysa rosa</name>
    <name type="common">Cave loach</name>
    <dbReference type="NCBI Taxonomy" id="992332"/>
    <lineage>
        <taxon>Eukaryota</taxon>
        <taxon>Metazoa</taxon>
        <taxon>Chordata</taxon>
        <taxon>Craniata</taxon>
        <taxon>Vertebrata</taxon>
        <taxon>Euteleostomi</taxon>
        <taxon>Actinopterygii</taxon>
        <taxon>Neopterygii</taxon>
        <taxon>Teleostei</taxon>
        <taxon>Ostariophysi</taxon>
        <taxon>Cypriniformes</taxon>
        <taxon>Nemacheilidae</taxon>
        <taxon>Triplophysa</taxon>
    </lineage>
</organism>
<dbReference type="SUPFAM" id="SSF51445">
    <property type="entry name" value="(Trans)glycosidases"/>
    <property type="match status" value="1"/>
</dbReference>
<evidence type="ECO:0000256" key="6">
    <source>
        <dbReference type="SAM" id="SignalP"/>
    </source>
</evidence>
<dbReference type="PANTHER" id="PTHR21040">
    <property type="entry name" value="BCDNA.GH04120"/>
    <property type="match status" value="1"/>
</dbReference>
<dbReference type="Pfam" id="PF00728">
    <property type="entry name" value="Glyco_hydro_20"/>
    <property type="match status" value="1"/>
</dbReference>
<evidence type="ECO:0000313" key="8">
    <source>
        <dbReference type="EMBL" id="KAI7803245.1"/>
    </source>
</evidence>
<keyword evidence="4" id="KW-0378">Hydrolase</keyword>
<name>A0A9W7TQ87_TRIRA</name>
<comment type="similarity">
    <text evidence="2">Belongs to the glycosyl hydrolase 20 family.</text>
</comment>
<accession>A0A9W7TQ87</accession>
<comment type="caution">
    <text evidence="8">The sequence shown here is derived from an EMBL/GenBank/DDBJ whole genome shotgun (WGS) entry which is preliminary data.</text>
</comment>
<dbReference type="GO" id="GO:0004563">
    <property type="term" value="F:beta-N-acetylhexosaminidase activity"/>
    <property type="evidence" value="ECO:0007669"/>
    <property type="project" value="UniProtKB-EC"/>
</dbReference>
<dbReference type="InterPro" id="IPR017853">
    <property type="entry name" value="GH"/>
</dbReference>